<proteinExistence type="predicted"/>
<keyword evidence="2" id="KW-1185">Reference proteome</keyword>
<evidence type="ECO:0000313" key="2">
    <source>
        <dbReference type="Proteomes" id="UP000238392"/>
    </source>
</evidence>
<gene>
    <name evidence="1" type="ORF">CLV74_101374</name>
</gene>
<protein>
    <submittedName>
        <fullName evidence="1">Uncharacterized protein</fullName>
    </submittedName>
</protein>
<dbReference type="Proteomes" id="UP000238392">
    <property type="component" value="Unassembled WGS sequence"/>
</dbReference>
<reference evidence="1 2" key="1">
    <citation type="submission" date="2018-03" db="EMBL/GenBank/DDBJ databases">
        <title>Genomic Encyclopedia of Archaeal and Bacterial Type Strains, Phase II (KMG-II): from individual species to whole genera.</title>
        <authorList>
            <person name="Goeker M."/>
        </authorList>
    </citation>
    <scope>NUCLEOTIDE SEQUENCE [LARGE SCALE GENOMIC DNA]</scope>
    <source>
        <strain evidence="1 2">DSM 100212</strain>
    </source>
</reference>
<sequence>MVMEQTVAPIRGRRGFFLANLLGFGAARASLEEEALR</sequence>
<dbReference type="EMBL" id="PVTQ01000001">
    <property type="protein sequence ID" value="PRY94238.1"/>
    <property type="molecule type" value="Genomic_DNA"/>
</dbReference>
<organism evidence="1 2">
    <name type="scientific">Donghicola tyrosinivorans</name>
    <dbReference type="NCBI Taxonomy" id="1652492"/>
    <lineage>
        <taxon>Bacteria</taxon>
        <taxon>Pseudomonadati</taxon>
        <taxon>Pseudomonadota</taxon>
        <taxon>Alphaproteobacteria</taxon>
        <taxon>Rhodobacterales</taxon>
        <taxon>Roseobacteraceae</taxon>
        <taxon>Donghicola</taxon>
    </lineage>
</organism>
<accession>A0A2T0X5L8</accession>
<comment type="caution">
    <text evidence="1">The sequence shown here is derived from an EMBL/GenBank/DDBJ whole genome shotgun (WGS) entry which is preliminary data.</text>
</comment>
<name>A0A2T0X5L8_9RHOB</name>
<dbReference type="AlphaFoldDB" id="A0A2T0X5L8"/>
<evidence type="ECO:0000313" key="1">
    <source>
        <dbReference type="EMBL" id="PRY94238.1"/>
    </source>
</evidence>